<reference evidence="2 3" key="1">
    <citation type="submission" date="2018-01" db="EMBL/GenBank/DDBJ databases">
        <title>Draft genome sequence of Nonomuraea sp. KC333.</title>
        <authorList>
            <person name="Sahin N."/>
            <person name="Saygin H."/>
            <person name="Ay H."/>
        </authorList>
    </citation>
    <scope>NUCLEOTIDE SEQUENCE [LARGE SCALE GENOMIC DNA]</scope>
    <source>
        <strain evidence="2 3">KC333</strain>
    </source>
</reference>
<feature type="region of interest" description="Disordered" evidence="1">
    <location>
        <begin position="138"/>
        <end position="160"/>
    </location>
</feature>
<keyword evidence="3" id="KW-1185">Reference proteome</keyword>
<comment type="caution">
    <text evidence="2">The sequence shown here is derived from an EMBL/GenBank/DDBJ whole genome shotgun (WGS) entry which is preliminary data.</text>
</comment>
<evidence type="ECO:0008006" key="4">
    <source>
        <dbReference type="Google" id="ProtNLM"/>
    </source>
</evidence>
<evidence type="ECO:0000313" key="3">
    <source>
        <dbReference type="Proteomes" id="UP000249304"/>
    </source>
</evidence>
<dbReference type="Pfam" id="PF04978">
    <property type="entry name" value="MST"/>
    <property type="match status" value="1"/>
</dbReference>
<dbReference type="InterPro" id="IPR007061">
    <property type="entry name" value="MST-like"/>
</dbReference>
<feature type="compositionally biased region" description="Basic and acidic residues" evidence="1">
    <location>
        <begin position="138"/>
        <end position="149"/>
    </location>
</feature>
<evidence type="ECO:0000256" key="1">
    <source>
        <dbReference type="SAM" id="MobiDB-lite"/>
    </source>
</evidence>
<gene>
    <name evidence="2" type="ORF">C1J01_18570</name>
</gene>
<dbReference type="Gene3D" id="3.40.1490.10">
    <property type="entry name" value="Bit1"/>
    <property type="match status" value="1"/>
</dbReference>
<protein>
    <recommendedName>
        <fullName evidence="4">DinB family protein</fullName>
    </recommendedName>
</protein>
<name>A0A2W2DZ63_9ACTN</name>
<evidence type="ECO:0000313" key="2">
    <source>
        <dbReference type="EMBL" id="PZG17236.1"/>
    </source>
</evidence>
<dbReference type="Pfam" id="PF09391">
    <property type="entry name" value="DUF2000"/>
    <property type="match status" value="1"/>
</dbReference>
<dbReference type="InterPro" id="IPR018988">
    <property type="entry name" value="DUF2000"/>
</dbReference>
<sequence>MHILMASLTKLVLVISADLPAAWAVNAAAVLGLSIGGRLPPAPPTPDAMDVPGDLALGPNPHQVSVLRATPEQLRKLYATARAGDELITVGLDQVARQARDRDGHFAAPAATSGEQIDHVAVAVFGPRDHVTAVTEDLPHHSQDAKPHDQGPPFPDADGRRRRAEMFPAADDRRFDTPATGDERRMLTDFLRAQRSTLEAKCSGLDTELSRRSVEPSTLSLLGLVRHLADVERRWFRCVLAGHDEPLLFSSATQPDGDFDGAVPDRRVVAEAWEAWRSEVAFADAFTADAPDLNLEGHDEWRGRVSLRWVLIHMIEEYARHNGHADLLRERIDGAIGL</sequence>
<dbReference type="EMBL" id="POUD01000070">
    <property type="protein sequence ID" value="PZG17236.1"/>
    <property type="molecule type" value="Genomic_DNA"/>
</dbReference>
<dbReference type="AlphaFoldDB" id="A0A2W2DZ63"/>
<dbReference type="SUPFAM" id="SSF102462">
    <property type="entry name" value="Peptidyl-tRNA hydrolase II"/>
    <property type="match status" value="1"/>
</dbReference>
<dbReference type="SUPFAM" id="SSF109854">
    <property type="entry name" value="DinB/YfiT-like putative metalloenzymes"/>
    <property type="match status" value="1"/>
</dbReference>
<organism evidence="2 3">
    <name type="scientific">Nonomuraea aridisoli</name>
    <dbReference type="NCBI Taxonomy" id="2070368"/>
    <lineage>
        <taxon>Bacteria</taxon>
        <taxon>Bacillati</taxon>
        <taxon>Actinomycetota</taxon>
        <taxon>Actinomycetes</taxon>
        <taxon>Streptosporangiales</taxon>
        <taxon>Streptosporangiaceae</taxon>
        <taxon>Nonomuraea</taxon>
    </lineage>
</organism>
<dbReference type="Proteomes" id="UP000249304">
    <property type="component" value="Unassembled WGS sequence"/>
</dbReference>
<accession>A0A2W2DZ63</accession>
<dbReference type="InterPro" id="IPR034660">
    <property type="entry name" value="DinB/YfiT-like"/>
</dbReference>
<dbReference type="InterPro" id="IPR023476">
    <property type="entry name" value="Pep_tRNA_hydro_II_dom_sf"/>
</dbReference>
<proteinExistence type="predicted"/>
<dbReference type="Gene3D" id="1.20.120.450">
    <property type="entry name" value="dinb family like domain"/>
    <property type="match status" value="1"/>
</dbReference>